<evidence type="ECO:0000256" key="3">
    <source>
        <dbReference type="SAM" id="MobiDB-lite"/>
    </source>
</evidence>
<evidence type="ECO:0000313" key="5">
    <source>
        <dbReference type="EMBL" id="NHN85108.1"/>
    </source>
</evidence>
<dbReference type="InterPro" id="IPR029044">
    <property type="entry name" value="Nucleotide-diphossugar_trans"/>
</dbReference>
<keyword evidence="2" id="KW-0460">Magnesium</keyword>
<dbReference type="EMBL" id="WOTB01000012">
    <property type="protein sequence ID" value="NHN85108.1"/>
    <property type="molecule type" value="Genomic_DNA"/>
</dbReference>
<dbReference type="GO" id="GO:0016740">
    <property type="term" value="F:transferase activity"/>
    <property type="evidence" value="ECO:0007669"/>
    <property type="project" value="UniProtKB-KW"/>
</dbReference>
<organism evidence="5 6">
    <name type="scientific">Acetobacter musti</name>
    <dbReference type="NCBI Taxonomy" id="864732"/>
    <lineage>
        <taxon>Bacteria</taxon>
        <taxon>Pseudomonadati</taxon>
        <taxon>Pseudomonadota</taxon>
        <taxon>Alphaproteobacteria</taxon>
        <taxon>Acetobacterales</taxon>
        <taxon>Acetobacteraceae</taxon>
        <taxon>Acetobacter</taxon>
    </lineage>
</organism>
<dbReference type="Proteomes" id="UP000635278">
    <property type="component" value="Unassembled WGS sequence"/>
</dbReference>
<dbReference type="Gene3D" id="3.90.550.10">
    <property type="entry name" value="Spore Coat Polysaccharide Biosynthesis Protein SpsA, Chain A"/>
    <property type="match status" value="1"/>
</dbReference>
<feature type="domain" description="MobA-like NTP transferase" evidence="4">
    <location>
        <begin position="41"/>
        <end position="165"/>
    </location>
</feature>
<dbReference type="InterPro" id="IPR025877">
    <property type="entry name" value="MobA-like_NTP_Trfase"/>
</dbReference>
<comment type="caution">
    <text evidence="5">The sequence shown here is derived from an EMBL/GenBank/DDBJ whole genome shotgun (WGS) entry which is preliminary data.</text>
</comment>
<protein>
    <submittedName>
        <fullName evidence="5">NTP transferase domain-containing protein</fullName>
    </submittedName>
</protein>
<dbReference type="PANTHER" id="PTHR19136:SF81">
    <property type="entry name" value="MOLYBDENUM COFACTOR GUANYLYLTRANSFERASE"/>
    <property type="match status" value="1"/>
</dbReference>
<evidence type="ECO:0000256" key="2">
    <source>
        <dbReference type="ARBA" id="ARBA00022842"/>
    </source>
</evidence>
<dbReference type="Pfam" id="PF12804">
    <property type="entry name" value="NTP_transf_3"/>
    <property type="match status" value="1"/>
</dbReference>
<dbReference type="SUPFAM" id="SSF53448">
    <property type="entry name" value="Nucleotide-diphospho-sugar transferases"/>
    <property type="match status" value="1"/>
</dbReference>
<feature type="region of interest" description="Disordered" evidence="3">
    <location>
        <begin position="1"/>
        <end position="23"/>
    </location>
</feature>
<feature type="compositionally biased region" description="Basic residues" evidence="3">
    <location>
        <begin position="1"/>
        <end position="10"/>
    </location>
</feature>
<proteinExistence type="predicted"/>
<name>A0ABX0JQP9_9PROT</name>
<accession>A0ABX0JQP9</accession>
<keyword evidence="6" id="KW-1185">Reference proteome</keyword>
<reference evidence="5 6" key="1">
    <citation type="journal article" date="2020" name="Int. J. Syst. Evol. Microbiol.">
        <title>Novel acetic acid bacteria from cider fermentations: Acetobacter conturbans sp. nov. and Acetobacter fallax sp. nov.</title>
        <authorList>
            <person name="Sombolestani A.S."/>
            <person name="Cleenwerck I."/>
            <person name="Cnockaert M."/>
            <person name="Borremans W."/>
            <person name="Wieme A.D."/>
            <person name="De Vuyst L."/>
            <person name="Vandamme P."/>
        </authorList>
    </citation>
    <scope>NUCLEOTIDE SEQUENCE [LARGE SCALE GENOMIC DNA]</scope>
    <source>
        <strain evidence="5 6">LMG 30640</strain>
    </source>
</reference>
<sequence length="287" mass="30949">MGHAPHRPRSQRSSGRCTTRKRFRCAGQQARRVSRQALTTALILAGSRAGASDPMAVAAGLPYKALLPIAGKPMIRHVIDSLRATPGVGRIVVCIETPEALNGILPPKVETLAAAAGPSASVLAAIQRYGTPLLVTTADNPLLQPAWTEAFLSGAGNADIAVGVATEAVVQRDIPDTTRTFIRLSDIAFSGCNLFLFRTPAAARVAVLWQRLERERKKPLRMGWLLGPVILLRFLMRRLDTKTLLARITSLTGAKARFVFMPDGRASVDVDKPADLELVRSMMDQSA</sequence>
<keyword evidence="1 5" id="KW-0808">Transferase</keyword>
<evidence type="ECO:0000256" key="1">
    <source>
        <dbReference type="ARBA" id="ARBA00022679"/>
    </source>
</evidence>
<evidence type="ECO:0000259" key="4">
    <source>
        <dbReference type="Pfam" id="PF12804"/>
    </source>
</evidence>
<evidence type="ECO:0000313" key="6">
    <source>
        <dbReference type="Proteomes" id="UP000635278"/>
    </source>
</evidence>
<dbReference type="PANTHER" id="PTHR19136">
    <property type="entry name" value="MOLYBDENUM COFACTOR GUANYLYLTRANSFERASE"/>
    <property type="match status" value="1"/>
</dbReference>
<gene>
    <name evidence="5" type="ORF">GOB93_10705</name>
</gene>